<protein>
    <recommendedName>
        <fullName evidence="7">DNA 3'-5' helicase</fullName>
        <ecNumber evidence="7">5.6.2.4</ecNumber>
    </recommendedName>
</protein>
<feature type="region of interest" description="Disordered" evidence="8">
    <location>
        <begin position="431"/>
        <end position="453"/>
    </location>
</feature>
<feature type="compositionally biased region" description="Basic residues" evidence="8">
    <location>
        <begin position="355"/>
        <end position="365"/>
    </location>
</feature>
<dbReference type="PANTHER" id="PTHR13710:SF105">
    <property type="entry name" value="ATP-DEPENDENT DNA HELICASE Q1"/>
    <property type="match status" value="1"/>
</dbReference>
<name>A0A4Y9XWH6_9APHY</name>
<evidence type="ECO:0000259" key="10">
    <source>
        <dbReference type="PROSITE" id="PS51194"/>
    </source>
</evidence>
<sequence>MALEDKEDKCMIVVTPLNLLGQQNVDLLSKAGIGAIAVDASNATNETFKDIAAVKHRVIVMNPEILMQEGGHCEKLWKMPTFTSRLLYIIFDEGHCIQEWNAFREQYNSGLQLRFELSSRCDTFRKAVLQECSRNAFRERTSQSIGRSQYVGMLRHLIPNTVPFYVASATLPASLLVDVTELLQLCKDRTEHIIRSNDRPDIALGVQMMQHAAHTFKDLDFLIPDNFQEGDVPPPKFLVFCNSVKETEAACKYLRRRLPHHLCQEKIKYFHASMSPFFRVDEYERFKSGDRYGLCVTDAFGMLIIQWKVPTSMNTLWQRFGRAARGPGEFAFAILIAEKQYFDVEIKKREEAKEKRRAREKRRKEAKASGPKKNSPQKWRAHAQGPGDHPSAAEPAALPSSRDNDMPAHSDCSSEGTDNAVEGASAVTVGIQSDPALEARESEARAVADEERRSIYNEREEGRVGGAIARRKDRQPPQAAILDLINAGVWDIGCQRRPVTLVYSNDKRAFDHLECDEDSPTGCLRCAPTTSIVCCDLCHPIAFEGLAVSGARPTRGLRKSTIKRYDLGQQERDLRNALLKWSDDETDSIYGPTVLNIYAGSLFLPLDMLDRIVDCAHAGKLSLREDFKREIVSAKDWAERYMDKVLEIIRGVYPQAAEPIPPAPQAGDLADAPQPEAARRKKAQTYSDNLPCAATVRNKDCPGRNAETSTARAVPVLPPPVLLDNASASRAPHSQHAGAFRPHPLSSAGPSALGG</sequence>
<dbReference type="GO" id="GO:0005694">
    <property type="term" value="C:chromosome"/>
    <property type="evidence" value="ECO:0007669"/>
    <property type="project" value="TreeGrafter"/>
</dbReference>
<accession>A0A4Y9XWH6</accession>
<evidence type="ECO:0000313" key="11">
    <source>
        <dbReference type="EMBL" id="TFY54480.1"/>
    </source>
</evidence>
<dbReference type="Pfam" id="PF00271">
    <property type="entry name" value="Helicase_C"/>
    <property type="match status" value="1"/>
</dbReference>
<comment type="catalytic activity">
    <reaction evidence="6">
        <text>Couples ATP hydrolysis with the unwinding of duplex DNA by translocating in the 3'-5' direction.</text>
        <dbReference type="EC" id="5.6.2.4"/>
    </reaction>
</comment>
<evidence type="ECO:0000259" key="9">
    <source>
        <dbReference type="PROSITE" id="PS51192"/>
    </source>
</evidence>
<dbReference type="Pfam" id="PF00270">
    <property type="entry name" value="DEAD"/>
    <property type="match status" value="1"/>
</dbReference>
<dbReference type="EC" id="5.6.2.4" evidence="7"/>
<feature type="region of interest" description="Disordered" evidence="8">
    <location>
        <begin position="351"/>
        <end position="419"/>
    </location>
</feature>
<feature type="compositionally biased region" description="Basic and acidic residues" evidence="8">
    <location>
        <begin position="437"/>
        <end position="453"/>
    </location>
</feature>
<feature type="compositionally biased region" description="Low complexity" evidence="8">
    <location>
        <begin position="390"/>
        <end position="401"/>
    </location>
</feature>
<evidence type="ECO:0000256" key="8">
    <source>
        <dbReference type="SAM" id="MobiDB-lite"/>
    </source>
</evidence>
<dbReference type="EMBL" id="SEKV01000693">
    <property type="protein sequence ID" value="TFY54480.1"/>
    <property type="molecule type" value="Genomic_DNA"/>
</dbReference>
<dbReference type="Gene3D" id="3.40.50.300">
    <property type="entry name" value="P-loop containing nucleotide triphosphate hydrolases"/>
    <property type="match status" value="2"/>
</dbReference>
<comment type="similarity">
    <text evidence="1">Belongs to the helicase family. RecQ subfamily.</text>
</comment>
<dbReference type="GO" id="GO:0000724">
    <property type="term" value="P:double-strand break repair via homologous recombination"/>
    <property type="evidence" value="ECO:0007669"/>
    <property type="project" value="TreeGrafter"/>
</dbReference>
<feature type="region of interest" description="Disordered" evidence="8">
    <location>
        <begin position="659"/>
        <end position="755"/>
    </location>
</feature>
<dbReference type="PROSITE" id="PS51192">
    <property type="entry name" value="HELICASE_ATP_BIND_1"/>
    <property type="match status" value="1"/>
</dbReference>
<dbReference type="GO" id="GO:0043138">
    <property type="term" value="F:3'-5' DNA helicase activity"/>
    <property type="evidence" value="ECO:0007669"/>
    <property type="project" value="UniProtKB-EC"/>
</dbReference>
<keyword evidence="2" id="KW-0547">Nucleotide-binding</keyword>
<evidence type="ECO:0000256" key="4">
    <source>
        <dbReference type="ARBA" id="ARBA00023125"/>
    </source>
</evidence>
<dbReference type="Proteomes" id="UP000298390">
    <property type="component" value="Unassembled WGS sequence"/>
</dbReference>
<dbReference type="InterPro" id="IPR001650">
    <property type="entry name" value="Helicase_C-like"/>
</dbReference>
<keyword evidence="5" id="KW-0413">Isomerase</keyword>
<evidence type="ECO:0000256" key="2">
    <source>
        <dbReference type="ARBA" id="ARBA00022741"/>
    </source>
</evidence>
<organism evidence="11 12">
    <name type="scientific">Rhodofomes roseus</name>
    <dbReference type="NCBI Taxonomy" id="34475"/>
    <lineage>
        <taxon>Eukaryota</taxon>
        <taxon>Fungi</taxon>
        <taxon>Dikarya</taxon>
        <taxon>Basidiomycota</taxon>
        <taxon>Agaricomycotina</taxon>
        <taxon>Agaricomycetes</taxon>
        <taxon>Polyporales</taxon>
        <taxon>Rhodofomes</taxon>
    </lineage>
</organism>
<dbReference type="PANTHER" id="PTHR13710">
    <property type="entry name" value="DNA HELICASE RECQ FAMILY MEMBER"/>
    <property type="match status" value="1"/>
</dbReference>
<evidence type="ECO:0000256" key="5">
    <source>
        <dbReference type="ARBA" id="ARBA00023235"/>
    </source>
</evidence>
<evidence type="ECO:0000256" key="7">
    <source>
        <dbReference type="ARBA" id="ARBA00034808"/>
    </source>
</evidence>
<dbReference type="GO" id="GO:0009378">
    <property type="term" value="F:four-way junction helicase activity"/>
    <property type="evidence" value="ECO:0007669"/>
    <property type="project" value="TreeGrafter"/>
</dbReference>
<dbReference type="GO" id="GO:0005737">
    <property type="term" value="C:cytoplasm"/>
    <property type="evidence" value="ECO:0007669"/>
    <property type="project" value="TreeGrafter"/>
</dbReference>
<evidence type="ECO:0000313" key="12">
    <source>
        <dbReference type="Proteomes" id="UP000298390"/>
    </source>
</evidence>
<evidence type="ECO:0000256" key="6">
    <source>
        <dbReference type="ARBA" id="ARBA00034617"/>
    </source>
</evidence>
<dbReference type="PROSITE" id="PS51194">
    <property type="entry name" value="HELICASE_CTER"/>
    <property type="match status" value="1"/>
</dbReference>
<reference evidence="11 12" key="1">
    <citation type="submission" date="2019-01" db="EMBL/GenBank/DDBJ databases">
        <title>Genome sequencing of the rare red list fungi Fomitopsis rosea.</title>
        <authorList>
            <person name="Buettner E."/>
            <person name="Kellner H."/>
        </authorList>
    </citation>
    <scope>NUCLEOTIDE SEQUENCE [LARGE SCALE GENOMIC DNA]</scope>
    <source>
        <strain evidence="11 12">DSM 105464</strain>
    </source>
</reference>
<dbReference type="STRING" id="34475.A0A4Y9XWH6"/>
<keyword evidence="4" id="KW-0238">DNA-binding</keyword>
<evidence type="ECO:0000256" key="1">
    <source>
        <dbReference type="ARBA" id="ARBA00005446"/>
    </source>
</evidence>
<gene>
    <name evidence="11" type="ORF">EVJ58_g8840</name>
</gene>
<dbReference type="InterPro" id="IPR011545">
    <property type="entry name" value="DEAD/DEAH_box_helicase_dom"/>
</dbReference>
<dbReference type="GO" id="GO:0003677">
    <property type="term" value="F:DNA binding"/>
    <property type="evidence" value="ECO:0007669"/>
    <property type="project" value="UniProtKB-KW"/>
</dbReference>
<evidence type="ECO:0000256" key="3">
    <source>
        <dbReference type="ARBA" id="ARBA00022840"/>
    </source>
</evidence>
<proteinExistence type="inferred from homology"/>
<feature type="domain" description="Helicase ATP-binding" evidence="9">
    <location>
        <begin position="1"/>
        <end position="189"/>
    </location>
</feature>
<dbReference type="AlphaFoldDB" id="A0A4Y9XWH6"/>
<dbReference type="InterPro" id="IPR027417">
    <property type="entry name" value="P-loop_NTPase"/>
</dbReference>
<comment type="caution">
    <text evidence="11">The sequence shown here is derived from an EMBL/GenBank/DDBJ whole genome shotgun (WGS) entry which is preliminary data.</text>
</comment>
<dbReference type="InterPro" id="IPR014001">
    <property type="entry name" value="Helicase_ATP-bd"/>
</dbReference>
<keyword evidence="3" id="KW-0067">ATP-binding</keyword>
<dbReference type="SUPFAM" id="SSF52540">
    <property type="entry name" value="P-loop containing nucleoside triphosphate hydrolases"/>
    <property type="match status" value="1"/>
</dbReference>
<dbReference type="GO" id="GO:0005524">
    <property type="term" value="F:ATP binding"/>
    <property type="evidence" value="ECO:0007669"/>
    <property type="project" value="UniProtKB-KW"/>
</dbReference>
<feature type="domain" description="Helicase C-terminal" evidence="10">
    <location>
        <begin position="218"/>
        <end position="377"/>
    </location>
</feature>